<dbReference type="InterPro" id="IPR001680">
    <property type="entry name" value="WD40_rpt"/>
</dbReference>
<evidence type="ECO:0000256" key="1">
    <source>
        <dbReference type="PROSITE-ProRule" id="PRU00221"/>
    </source>
</evidence>
<gene>
    <name evidence="4" type="ORF">PPRIM_AZ9-3.1.T0170317</name>
</gene>
<dbReference type="PROSITE" id="PS51783">
    <property type="entry name" value="PH_BEACH"/>
    <property type="match status" value="1"/>
</dbReference>
<proteinExistence type="predicted"/>
<evidence type="ECO:0000313" key="4">
    <source>
        <dbReference type="EMBL" id="CAD8050955.1"/>
    </source>
</evidence>
<accession>A0A8S1KBD4</accession>
<keyword evidence="1" id="KW-0853">WD repeat</keyword>
<dbReference type="Pfam" id="PF02138">
    <property type="entry name" value="Beach"/>
    <property type="match status" value="1"/>
</dbReference>
<dbReference type="Pfam" id="PF14844">
    <property type="entry name" value="PH_BEACH"/>
    <property type="match status" value="1"/>
</dbReference>
<comment type="caution">
    <text evidence="4">The sequence shown here is derived from an EMBL/GenBank/DDBJ whole genome shotgun (WGS) entry which is preliminary data.</text>
</comment>
<reference evidence="4" key="1">
    <citation type="submission" date="2021-01" db="EMBL/GenBank/DDBJ databases">
        <authorList>
            <consortium name="Genoscope - CEA"/>
            <person name="William W."/>
        </authorList>
    </citation>
    <scope>NUCLEOTIDE SEQUENCE</scope>
</reference>
<organism evidence="4 5">
    <name type="scientific">Paramecium primaurelia</name>
    <dbReference type="NCBI Taxonomy" id="5886"/>
    <lineage>
        <taxon>Eukaryota</taxon>
        <taxon>Sar</taxon>
        <taxon>Alveolata</taxon>
        <taxon>Ciliophora</taxon>
        <taxon>Intramacronucleata</taxon>
        <taxon>Oligohymenophorea</taxon>
        <taxon>Peniculida</taxon>
        <taxon>Parameciidae</taxon>
        <taxon>Paramecium</taxon>
    </lineage>
</organism>
<protein>
    <recommendedName>
        <fullName evidence="6">Beige/BEACH domain protein</fullName>
    </recommendedName>
</protein>
<keyword evidence="5" id="KW-1185">Reference proteome</keyword>
<dbReference type="PANTHER" id="PTHR13743:SF112">
    <property type="entry name" value="BEACH DOMAIN-CONTAINING PROTEIN"/>
    <property type="match status" value="1"/>
</dbReference>
<dbReference type="PANTHER" id="PTHR13743">
    <property type="entry name" value="BEIGE/BEACH-RELATED"/>
    <property type="match status" value="1"/>
</dbReference>
<evidence type="ECO:0000259" key="3">
    <source>
        <dbReference type="PROSITE" id="PS51783"/>
    </source>
</evidence>
<name>A0A8S1KBD4_PARPR</name>
<dbReference type="PROSITE" id="PS50294">
    <property type="entry name" value="WD_REPEATS_REGION"/>
    <property type="match status" value="1"/>
</dbReference>
<dbReference type="EMBL" id="CAJJDM010000012">
    <property type="protein sequence ID" value="CAD8050955.1"/>
    <property type="molecule type" value="Genomic_DNA"/>
</dbReference>
<evidence type="ECO:0000259" key="2">
    <source>
        <dbReference type="PROSITE" id="PS50197"/>
    </source>
</evidence>
<evidence type="ECO:0000313" key="5">
    <source>
        <dbReference type="Proteomes" id="UP000688137"/>
    </source>
</evidence>
<dbReference type="InterPro" id="IPR050865">
    <property type="entry name" value="BEACH_Domain"/>
</dbReference>
<dbReference type="InterPro" id="IPR023362">
    <property type="entry name" value="PH-BEACH_dom"/>
</dbReference>
<feature type="domain" description="BEACH-type PH" evidence="3">
    <location>
        <begin position="1417"/>
        <end position="1531"/>
    </location>
</feature>
<feature type="domain" description="BEACH" evidence="2">
    <location>
        <begin position="1540"/>
        <end position="1829"/>
    </location>
</feature>
<dbReference type="OMA" id="YHITYIE"/>
<evidence type="ECO:0008006" key="6">
    <source>
        <dbReference type="Google" id="ProtNLM"/>
    </source>
</evidence>
<dbReference type="SMART" id="SM00320">
    <property type="entry name" value="WD40"/>
    <property type="match status" value="3"/>
</dbReference>
<dbReference type="InterPro" id="IPR000409">
    <property type="entry name" value="BEACH_dom"/>
</dbReference>
<dbReference type="PROSITE" id="PS50197">
    <property type="entry name" value="BEACH"/>
    <property type="match status" value="1"/>
</dbReference>
<dbReference type="CDD" id="cd06071">
    <property type="entry name" value="Beach"/>
    <property type="match status" value="1"/>
</dbReference>
<dbReference type="Proteomes" id="UP000688137">
    <property type="component" value="Unassembled WGS sequence"/>
</dbReference>
<dbReference type="SMART" id="SM01026">
    <property type="entry name" value="Beach"/>
    <property type="match status" value="1"/>
</dbReference>
<dbReference type="PROSITE" id="PS50082">
    <property type="entry name" value="WD_REPEATS_2"/>
    <property type="match status" value="1"/>
</dbReference>
<feature type="repeat" description="WD" evidence="1">
    <location>
        <begin position="1959"/>
        <end position="1991"/>
    </location>
</feature>
<sequence>MLIQQRQPLIQFDDFKSFMGSQWIKINYLSQTQSIQCPNDFVNCVDHNKERIQIDQEQLAKFQTSNQKIMIITFFIYGYHITYIEKQQFRYNFFKKFIQAIDKIEIKSLENLQQIIEPQHPICKSILLECIIMLLHQSSQLLEINQQNEIEEYNDDYTTIPESKLFYKQAYIHLVNQMKDVLFKCYNEGQILIQIFINQLFQSEELCQKIPKEYAIKILYYDTKFIIDLMQEYIDCSDKLIHVTRLLIKQIFLQNQESQCKISYQIFSNLQKLNDKTYLCLQALKIWLNSKNLTVFQQIRQFLENTFENSNFSYEYDQQCIDLSFEILTNIKSQAFINGTNYTEQLLQELIYIFDIIWITLESQTCNQLLVQKYDFWLSYINGLNELLISLTPVSKQSNDIKRCAGLFVILRYHQNIQNYVSSQTILFHFIDQLYPLDQSLIKQSILLQNLIKSSIEFIVDPSLAQNEGIMTTIEKVLRQVQFISPYFKQKIFQYIWTKLNPEDRFYLQVLQMVVTLYLENEDHSLGTRNSFFISILEMESQKKIVHPQKFHALLQICQYLCLENASINMEQIFSQHDPYANCLYFKQFKINRSFQDFFQVNNYYNLIINLISGISNTTNLVYQLKEFIKLLWLLTEGLKLCQIDFADDFISYLEQKLYLFTDDQMRELIELLFDCSVSMISRFIRLKNATNTAEQYGEIIIQNEFCLKVLVETFLFNTTPSEQLRLKCLQFLGILISMNDYNKMMFREAIRLSNFLLCMRNQKNKNLQKSMEEVLKRSLSFIRNDQIQKLIQNAPKESQKNKVFRQSAFSQYVGTTLENLSNSGSETKFKRQFQLLGKDSGIIIKNYKDICVNKSWKSFTILMEFKREGFHFINSNAKSLDEIYKKEQILFAYTGHIERQDKGGHQGTSQKQNIVQVDLIIVSLINQFLYQEEQQNLNPLDNYIKIAILNSEQQMQEFTIIYTQQSKDETILLMFMFDDRHKGKFNINIQNQVKKSFQIKPFLSEYIKKHSDKHPLSVNIGSYYSNQQFQRTFQGIINNFILIENILLDKQIESIYTRNQTNLVEAVEKETMNFGVDEIQSREMQYLDFEKFKSSFQIAEIKDVLKIIRAQNIQDQNFIMNMIKKQIQHKITYELNQEPKVIYQGANIIEDTSLAEVFLSLENIEIILFIISITTQTYFDIEPQERRSCKLRSVKVVLQNGFVSSKGVYKRTNYFDSLSRSLFFVKDLRKCRDDYVNCHQFQLNLMKQNSSIISLGESPEQQRQNFIQLESDSQNSNTNSIKLATQHQIISQQNVDQIDQTSLFNIPIIQVQNTFSQELQSPFVIKSNESEFKQNSPGDLPNIETPNYVSQNEKFTLEQFNIDRKVKSQFTGRKNTRNYTCNIQAKQAQLISKNIQNMAEIQSDKNIDWHQQQQSESIIMDSNLYHCEWIRVKMQVYGELKILEKGKIIQFQSDGQERPDKEFYIYGTIPYNLKKLKKKKTINTSQILEIQTRRYSYKEIAIEIFCKNTKSYFFVLYDQERRTQFLNQIKQNNFFSIVIDKRAEFQAKEYTKKWVKGKLSNFEYLMLINKYSGRSFNDLNQYPIFPWVISDYKSKTIDLNKRETYRDLEKMISTSNEERLKNCKIRAESLKQTQNEYFLFGSHYSVAAQIINTLVRIEPFTTLSCELQDGKLDQPDRIFFSISNIWESCQNDNQDYRELIPEYFYLPEFLKNINKIQFGQRQNQEQVDDVVLPPWASSCEEFIEINRQALESSYVNEKLHNWINLIFGPYASGEEARKRDNLYHWLTYDSCLTYLDKLPSQERLGYLAQIQQFGQVPFQLFTKPHWPKQKQEQNLFSPMNLIKLLSERKSLNSKRIIKFDKRVAIKIYKEGENLHVLLNDKQVYKLKFNSNQERRDSEEKLANASSFSIRGNEKLHSKVLQFQFDDHVLFVCGYLSGAVYIYNLLVDKSQQAQIIHKIKLHKKRVTCLSYSPKLKILCLGAKDNRVTIWKAIHSNDKQISFLQTPSLILYGHDKTIKCVHIDDTLQVVVSLDKIGKLQIHSIISGLFLNDIKLDLVEGERVQNIVSNGNGLIVLYTTNNQIIATRINGLNIQRYSYNNMGSITQISIYQQSHLLVSTLKGEILIIQDIASLPDQPPIFFHLYQNTSNIGIKTFCQFMENEAFILLASLMDGSLYRFVISCEQNVEFYHYLGKLGM</sequence>